<dbReference type="OrthoDB" id="6434781at2759"/>
<keyword evidence="3" id="KW-1185">Reference proteome</keyword>
<accession>A0A4Y2DG23</accession>
<comment type="caution">
    <text evidence="2">The sequence shown here is derived from an EMBL/GenBank/DDBJ whole genome shotgun (WGS) entry which is preliminary data.</text>
</comment>
<name>A0A4Y2DG23_ARAVE</name>
<gene>
    <name evidence="2" type="ORF">AVEN_262891_1</name>
</gene>
<evidence type="ECO:0000313" key="2">
    <source>
        <dbReference type="EMBL" id="GBM15720.1"/>
    </source>
</evidence>
<evidence type="ECO:0000256" key="1">
    <source>
        <dbReference type="SAM" id="MobiDB-lite"/>
    </source>
</evidence>
<reference evidence="2 3" key="1">
    <citation type="journal article" date="2019" name="Sci. Rep.">
        <title>Orb-weaving spider Araneus ventricosus genome elucidates the spidroin gene catalogue.</title>
        <authorList>
            <person name="Kono N."/>
            <person name="Nakamura H."/>
            <person name="Ohtoshi R."/>
            <person name="Moran D.A.P."/>
            <person name="Shinohara A."/>
            <person name="Yoshida Y."/>
            <person name="Fujiwara M."/>
            <person name="Mori M."/>
            <person name="Tomita M."/>
            <person name="Arakawa K."/>
        </authorList>
    </citation>
    <scope>NUCLEOTIDE SEQUENCE [LARGE SCALE GENOMIC DNA]</scope>
</reference>
<dbReference type="Proteomes" id="UP000499080">
    <property type="component" value="Unassembled WGS sequence"/>
</dbReference>
<organism evidence="2 3">
    <name type="scientific">Araneus ventricosus</name>
    <name type="common">Orbweaver spider</name>
    <name type="synonym">Epeira ventricosa</name>
    <dbReference type="NCBI Taxonomy" id="182803"/>
    <lineage>
        <taxon>Eukaryota</taxon>
        <taxon>Metazoa</taxon>
        <taxon>Ecdysozoa</taxon>
        <taxon>Arthropoda</taxon>
        <taxon>Chelicerata</taxon>
        <taxon>Arachnida</taxon>
        <taxon>Araneae</taxon>
        <taxon>Araneomorphae</taxon>
        <taxon>Entelegynae</taxon>
        <taxon>Araneoidea</taxon>
        <taxon>Araneidae</taxon>
        <taxon>Araneus</taxon>
    </lineage>
</organism>
<sequence length="90" mass="11106">MFENVKKEGIVMVFTELRETVNIDMKMGDLKQKLLTCKEYLEDAQFVKEFLISTVDNRKKEEENRKQEEKIREEEIRREERRIEREHELE</sequence>
<dbReference type="EMBL" id="BGPR01000363">
    <property type="protein sequence ID" value="GBM15720.1"/>
    <property type="molecule type" value="Genomic_DNA"/>
</dbReference>
<proteinExistence type="predicted"/>
<dbReference type="AlphaFoldDB" id="A0A4Y2DG23"/>
<evidence type="ECO:0000313" key="3">
    <source>
        <dbReference type="Proteomes" id="UP000499080"/>
    </source>
</evidence>
<protein>
    <submittedName>
        <fullName evidence="2">Uncharacterized protein</fullName>
    </submittedName>
</protein>
<feature type="region of interest" description="Disordered" evidence="1">
    <location>
        <begin position="58"/>
        <end position="90"/>
    </location>
</feature>